<dbReference type="GO" id="GO:0005886">
    <property type="term" value="C:plasma membrane"/>
    <property type="evidence" value="ECO:0007669"/>
    <property type="project" value="UniProtKB-SubCell"/>
</dbReference>
<evidence type="ECO:0000256" key="4">
    <source>
        <dbReference type="ARBA" id="ARBA00022475"/>
    </source>
</evidence>
<keyword evidence="7 8" id="KW-0472">Membrane</keyword>
<protein>
    <submittedName>
        <fullName evidence="9">pH regulation protein F</fullName>
    </submittedName>
</protein>
<evidence type="ECO:0000256" key="7">
    <source>
        <dbReference type="ARBA" id="ARBA00023136"/>
    </source>
</evidence>
<dbReference type="AlphaFoldDB" id="A0A7C3I7M4"/>
<dbReference type="PANTHER" id="PTHR34702:SF1">
    <property type="entry name" value="NA(+)_H(+) ANTIPORTER SUBUNIT F"/>
    <property type="match status" value="1"/>
</dbReference>
<keyword evidence="6 8" id="KW-1133">Transmembrane helix</keyword>
<evidence type="ECO:0000256" key="5">
    <source>
        <dbReference type="ARBA" id="ARBA00022692"/>
    </source>
</evidence>
<evidence type="ECO:0000256" key="1">
    <source>
        <dbReference type="ARBA" id="ARBA00004651"/>
    </source>
</evidence>
<dbReference type="GO" id="GO:0015385">
    <property type="term" value="F:sodium:proton antiporter activity"/>
    <property type="evidence" value="ECO:0007669"/>
    <property type="project" value="TreeGrafter"/>
</dbReference>
<comment type="subcellular location">
    <subcellularLocation>
        <location evidence="1">Cell membrane</location>
        <topology evidence="1">Multi-pass membrane protein</topology>
    </subcellularLocation>
</comment>
<keyword evidence="5 8" id="KW-0812">Transmembrane</keyword>
<reference evidence="9" key="1">
    <citation type="journal article" date="2020" name="mSystems">
        <title>Genome- and Community-Level Interaction Insights into Carbon Utilization and Element Cycling Functions of Hydrothermarchaeota in Hydrothermal Sediment.</title>
        <authorList>
            <person name="Zhou Z."/>
            <person name="Liu Y."/>
            <person name="Xu W."/>
            <person name="Pan J."/>
            <person name="Luo Z.H."/>
            <person name="Li M."/>
        </authorList>
    </citation>
    <scope>NUCLEOTIDE SEQUENCE [LARGE SCALE GENOMIC DNA]</scope>
    <source>
        <strain evidence="9">SpSt-503</strain>
    </source>
</reference>
<feature type="transmembrane region" description="Helical" evidence="8">
    <location>
        <begin position="33"/>
        <end position="52"/>
    </location>
</feature>
<dbReference type="EMBL" id="DSVL01000310">
    <property type="protein sequence ID" value="HFH29842.1"/>
    <property type="molecule type" value="Genomic_DNA"/>
</dbReference>
<evidence type="ECO:0000256" key="8">
    <source>
        <dbReference type="SAM" id="Phobius"/>
    </source>
</evidence>
<comment type="similarity">
    <text evidence="2">Belongs to the CPA3 antiporters (TC 2.A.63) subunit F family.</text>
</comment>
<name>A0A7C3I7M4_9SPIR</name>
<feature type="transmembrane region" description="Helical" evidence="8">
    <location>
        <begin position="58"/>
        <end position="82"/>
    </location>
</feature>
<proteinExistence type="inferred from homology"/>
<sequence length="92" mass="10410">MKEQIFFVTSWVFLICIGLAIIRLLLGPRGADRLTALAVISSLILALLVLYGTQEGRLLYLDVALLYDVFGFLGILAIARFFRDKESDDRRM</sequence>
<organism evidence="9">
    <name type="scientific">Gracilinema caldarium</name>
    <dbReference type="NCBI Taxonomy" id="215591"/>
    <lineage>
        <taxon>Bacteria</taxon>
        <taxon>Pseudomonadati</taxon>
        <taxon>Spirochaetota</taxon>
        <taxon>Spirochaetia</taxon>
        <taxon>Spirochaetales</taxon>
        <taxon>Breznakiellaceae</taxon>
        <taxon>Gracilinema</taxon>
    </lineage>
</organism>
<comment type="caution">
    <text evidence="9">The sequence shown here is derived from an EMBL/GenBank/DDBJ whole genome shotgun (WGS) entry which is preliminary data.</text>
</comment>
<evidence type="ECO:0000313" key="9">
    <source>
        <dbReference type="EMBL" id="HFH29842.1"/>
    </source>
</evidence>
<accession>A0A7C3I7M4</accession>
<evidence type="ECO:0000256" key="3">
    <source>
        <dbReference type="ARBA" id="ARBA00022448"/>
    </source>
</evidence>
<keyword evidence="3" id="KW-0813">Transport</keyword>
<evidence type="ECO:0000256" key="2">
    <source>
        <dbReference type="ARBA" id="ARBA00009212"/>
    </source>
</evidence>
<feature type="transmembrane region" description="Helical" evidence="8">
    <location>
        <begin position="6"/>
        <end position="26"/>
    </location>
</feature>
<dbReference type="PANTHER" id="PTHR34702">
    <property type="entry name" value="NA(+)/H(+) ANTIPORTER SUBUNIT F1"/>
    <property type="match status" value="1"/>
</dbReference>
<dbReference type="Pfam" id="PF04066">
    <property type="entry name" value="MrpF_PhaF"/>
    <property type="match status" value="1"/>
</dbReference>
<dbReference type="InterPro" id="IPR007208">
    <property type="entry name" value="MrpF/PhaF-like"/>
</dbReference>
<evidence type="ECO:0000256" key="6">
    <source>
        <dbReference type="ARBA" id="ARBA00022989"/>
    </source>
</evidence>
<gene>
    <name evidence="9" type="ORF">ENS59_10090</name>
</gene>
<keyword evidence="4" id="KW-1003">Cell membrane</keyword>